<dbReference type="RefSeq" id="WP_220110160.1">
    <property type="nucleotide sequence ID" value="NZ_JAHZST010000009.1"/>
</dbReference>
<protein>
    <submittedName>
        <fullName evidence="3">Alpha/beta fold hydrolase</fullName>
    </submittedName>
</protein>
<dbReference type="PRINTS" id="PR00111">
    <property type="entry name" value="ABHYDROLASE"/>
</dbReference>
<proteinExistence type="predicted"/>
<sequence>MNYTSTGQGPAVILIHGLFGNLDNLKNLSNSLESHYQVIRIDVPNHGMSPHWPTMNYPALAKAMIELMDELSIEKAHLVGHSMGGKIAMATALSYPDRIASLIAADIAPVSYQNRHSDVFDALQNVELSQLESRAQALSSLTASGIDAGTAQFLLKNLTRDETGFKWKMNLTGLLDCYPDMIAWYNDATPTKERYTGPSLFIRGGDSDYVTASHRAAIMAQFPNVQAKTIEGAGHWLHAQKPVIFNRIVSEFIQKNESK</sequence>
<dbReference type="Gene3D" id="3.40.50.1820">
    <property type="entry name" value="alpha/beta hydrolase"/>
    <property type="match status" value="1"/>
</dbReference>
<dbReference type="EMBL" id="JAHZST010000009">
    <property type="protein sequence ID" value="MBW8184664.1"/>
    <property type="molecule type" value="Genomic_DNA"/>
</dbReference>
<dbReference type="PANTHER" id="PTHR46118">
    <property type="entry name" value="PROTEIN ABHD11"/>
    <property type="match status" value="1"/>
</dbReference>
<dbReference type="GO" id="GO:0016787">
    <property type="term" value="F:hydrolase activity"/>
    <property type="evidence" value="ECO:0007669"/>
    <property type="project" value="UniProtKB-KW"/>
</dbReference>
<comment type="caution">
    <text evidence="3">The sequence shown here is derived from an EMBL/GenBank/DDBJ whole genome shotgun (WGS) entry which is preliminary data.</text>
</comment>
<gene>
    <name evidence="3" type="ORF">K0625_13400</name>
</gene>
<dbReference type="InterPro" id="IPR000639">
    <property type="entry name" value="Epox_hydrolase-like"/>
</dbReference>
<dbReference type="PANTHER" id="PTHR46118:SF4">
    <property type="entry name" value="PROTEIN ABHD11"/>
    <property type="match status" value="1"/>
</dbReference>
<evidence type="ECO:0000259" key="2">
    <source>
        <dbReference type="Pfam" id="PF00561"/>
    </source>
</evidence>
<dbReference type="Pfam" id="PF00561">
    <property type="entry name" value="Abhydrolase_1"/>
    <property type="match status" value="1"/>
</dbReference>
<dbReference type="Proteomes" id="UP001195963">
    <property type="component" value="Unassembled WGS sequence"/>
</dbReference>
<name>A0ABS7E4Q5_9GAMM</name>
<evidence type="ECO:0000313" key="3">
    <source>
        <dbReference type="EMBL" id="MBW8184664.1"/>
    </source>
</evidence>
<dbReference type="PRINTS" id="PR00412">
    <property type="entry name" value="EPOXHYDRLASE"/>
</dbReference>
<dbReference type="InterPro" id="IPR029058">
    <property type="entry name" value="AB_hydrolase_fold"/>
</dbReference>
<reference evidence="3 4" key="1">
    <citation type="submission" date="2021-07" db="EMBL/GenBank/DDBJ databases">
        <title>Shewanella sp. nov, isolated from SCS.</title>
        <authorList>
            <person name="Cao W.R."/>
        </authorList>
    </citation>
    <scope>NUCLEOTIDE SEQUENCE [LARGE SCALE GENOMIC DNA]</scope>
    <source>
        <strain evidence="3 4">NR704-98</strain>
    </source>
</reference>
<evidence type="ECO:0000256" key="1">
    <source>
        <dbReference type="ARBA" id="ARBA00022801"/>
    </source>
</evidence>
<keyword evidence="4" id="KW-1185">Reference proteome</keyword>
<dbReference type="SUPFAM" id="SSF53474">
    <property type="entry name" value="alpha/beta-Hydrolases"/>
    <property type="match status" value="1"/>
</dbReference>
<evidence type="ECO:0000313" key="4">
    <source>
        <dbReference type="Proteomes" id="UP001195963"/>
    </source>
</evidence>
<accession>A0ABS7E4Q5</accession>
<feature type="domain" description="AB hydrolase-1" evidence="2">
    <location>
        <begin position="10"/>
        <end position="242"/>
    </location>
</feature>
<organism evidence="3 4">
    <name type="scientific">Shewanella nanhaiensis</name>
    <dbReference type="NCBI Taxonomy" id="2864872"/>
    <lineage>
        <taxon>Bacteria</taxon>
        <taxon>Pseudomonadati</taxon>
        <taxon>Pseudomonadota</taxon>
        <taxon>Gammaproteobacteria</taxon>
        <taxon>Alteromonadales</taxon>
        <taxon>Shewanellaceae</taxon>
        <taxon>Shewanella</taxon>
    </lineage>
</organism>
<dbReference type="InterPro" id="IPR000073">
    <property type="entry name" value="AB_hydrolase_1"/>
</dbReference>
<keyword evidence="1 3" id="KW-0378">Hydrolase</keyword>